<accession>A0A5C0B1D8</accession>
<dbReference type="SUPFAM" id="SSF54427">
    <property type="entry name" value="NTF2-like"/>
    <property type="match status" value="1"/>
</dbReference>
<organism evidence="1 2">
    <name type="scientific">Pigmentiphaga aceris</name>
    <dbReference type="NCBI Taxonomy" id="1940612"/>
    <lineage>
        <taxon>Bacteria</taxon>
        <taxon>Pseudomonadati</taxon>
        <taxon>Pseudomonadota</taxon>
        <taxon>Betaproteobacteria</taxon>
        <taxon>Burkholderiales</taxon>
        <taxon>Alcaligenaceae</taxon>
        <taxon>Pigmentiphaga</taxon>
    </lineage>
</organism>
<dbReference type="EMBL" id="CP043046">
    <property type="protein sequence ID" value="QEI08518.1"/>
    <property type="molecule type" value="Genomic_DNA"/>
</dbReference>
<dbReference type="RefSeq" id="WP_148817989.1">
    <property type="nucleotide sequence ID" value="NZ_CP043046.1"/>
</dbReference>
<dbReference type="Proteomes" id="UP000325161">
    <property type="component" value="Chromosome"/>
</dbReference>
<name>A0A5C0B1D8_9BURK</name>
<sequence length="246" mass="26348">MMKADNAVITHSRSRHHIALHLAHRWFAFLEASVGNLDTHLAIFHPQVQLSGHRGNHVFARDHESLKAWFAAVPDVISSHHIVHASFADADNGDGLLSMVVAYQAPGDSGIHGSIISYETRIEFAAGGARFIALDKTPILANTRPEYETSWAANRVLARVYAELAGITGSDGQLRAVLGNDVRQLAVHATAPEASRAYEALVTCNAGNPAVGRAVHLTLSDDGEATLPTIERIVALDVDAGTASCR</sequence>
<reference evidence="1 2" key="1">
    <citation type="submission" date="2019-08" db="EMBL/GenBank/DDBJ databases">
        <title>Amphibian skin-associated Pigmentiphaga: genome sequence and occurrence across geography and hosts.</title>
        <authorList>
            <person name="Bletz M.C."/>
            <person name="Bunk B."/>
            <person name="Sproeer C."/>
            <person name="Biwer P."/>
            <person name="Reiter S."/>
            <person name="Rabemananjara F.C.E."/>
            <person name="Schulz S."/>
            <person name="Overmann J."/>
            <person name="Vences M."/>
        </authorList>
    </citation>
    <scope>NUCLEOTIDE SEQUENCE [LARGE SCALE GENOMIC DNA]</scope>
    <source>
        <strain evidence="1 2">Mada1488</strain>
    </source>
</reference>
<gene>
    <name evidence="1" type="ORF">FXN63_23780</name>
</gene>
<dbReference type="OrthoDB" id="4920041at2"/>
<evidence type="ECO:0000313" key="1">
    <source>
        <dbReference type="EMBL" id="QEI08518.1"/>
    </source>
</evidence>
<dbReference type="KEGG" id="pacr:FXN63_23780"/>
<keyword evidence="2" id="KW-1185">Reference proteome</keyword>
<proteinExistence type="predicted"/>
<protein>
    <submittedName>
        <fullName evidence="1">Uncharacterized protein</fullName>
    </submittedName>
</protein>
<evidence type="ECO:0000313" key="2">
    <source>
        <dbReference type="Proteomes" id="UP000325161"/>
    </source>
</evidence>
<dbReference type="AlphaFoldDB" id="A0A5C0B1D8"/>
<dbReference type="InterPro" id="IPR032710">
    <property type="entry name" value="NTF2-like_dom_sf"/>
</dbReference>